<organism evidence="1 2">
    <name type="scientific">Actinomadura verrucosospora</name>
    <dbReference type="NCBI Taxonomy" id="46165"/>
    <lineage>
        <taxon>Bacteria</taxon>
        <taxon>Bacillati</taxon>
        <taxon>Actinomycetota</taxon>
        <taxon>Actinomycetes</taxon>
        <taxon>Streptosporangiales</taxon>
        <taxon>Thermomonosporaceae</taxon>
        <taxon>Actinomadura</taxon>
    </lineage>
</organism>
<name>A0A7D4A2Y6_ACTVE</name>
<reference evidence="1 2" key="1">
    <citation type="submission" date="2020-05" db="EMBL/GenBank/DDBJ databases">
        <title>Actinomadura verrucosospora NRRL-B18236 (PFL_A860) Genome sequencing and assembly.</title>
        <authorList>
            <person name="Samborskyy M."/>
        </authorList>
    </citation>
    <scope>NUCLEOTIDE SEQUENCE [LARGE SCALE GENOMIC DNA]</scope>
    <source>
        <strain evidence="1 2">NRRL:B18236</strain>
    </source>
</reference>
<evidence type="ECO:0000313" key="2">
    <source>
        <dbReference type="Proteomes" id="UP000501240"/>
    </source>
</evidence>
<dbReference type="Proteomes" id="UP000501240">
    <property type="component" value="Chromosome"/>
</dbReference>
<evidence type="ECO:0000313" key="1">
    <source>
        <dbReference type="EMBL" id="QKG27386.1"/>
    </source>
</evidence>
<sequence>MPPSAVALQSTGAAAPQLPGAAVLSTAENVTKPSDLELRLPHALPDLDYGRCRIFSAAKRRRASVLGAAGPLPPSATAYQPRAAPHLSSRTLLGLMRRALPGLCCQAPPRFNGRRRAAATRCRRPLARRSVSRNVGPGVMGSACAAVCRHAFPGSVRWGRPVALCSNTCSG</sequence>
<keyword evidence="2" id="KW-1185">Reference proteome</keyword>
<dbReference type="AlphaFoldDB" id="A0A7D4A2Y6"/>
<gene>
    <name evidence="1" type="ORF">ACTIVE_9041</name>
</gene>
<protein>
    <submittedName>
        <fullName evidence="1">Uncharacterized protein</fullName>
    </submittedName>
</protein>
<dbReference type="EMBL" id="CP053892">
    <property type="protein sequence ID" value="QKG27386.1"/>
    <property type="molecule type" value="Genomic_DNA"/>
</dbReference>
<accession>A0A7D4A2Y6</accession>
<proteinExistence type="predicted"/>